<dbReference type="AlphaFoldDB" id="A0A1J0GF74"/>
<accession>A0A1J0GF74</accession>
<organism evidence="1 2">
    <name type="scientific">Clostridium estertheticum subsp. estertheticum</name>
    <dbReference type="NCBI Taxonomy" id="1552"/>
    <lineage>
        <taxon>Bacteria</taxon>
        <taxon>Bacillati</taxon>
        <taxon>Bacillota</taxon>
        <taxon>Clostridia</taxon>
        <taxon>Eubacteriales</taxon>
        <taxon>Clostridiaceae</taxon>
        <taxon>Clostridium</taxon>
    </lineage>
</organism>
<dbReference type="RefSeq" id="WP_071612275.1">
    <property type="nucleotide sequence ID" value="NZ_CP015756.1"/>
</dbReference>
<evidence type="ECO:0000313" key="2">
    <source>
        <dbReference type="Proteomes" id="UP000182569"/>
    </source>
</evidence>
<proteinExistence type="predicted"/>
<sequence length="349" mass="40691">MSENANLSYDDLEPFNAYVDEEGLIDIQGIKFKPSQILYTMDEIAYKGAYEEYKSTMFQENVSTIYSEFPSHIAVSFRKLYNGNNIAARERLDFIIDCSESIINFLFFLIISELRSRRVNINGLQYRNTDDIQNPDYKKIKSKDFFTDTFKLKIRILQSLIESSYLENNNCHSKQLNSNVLDALIELNQVRNDVSHSGTMSSEQYETKFQFAYDLLNTILPDLMFLKDCKILKFIKYENDNVLCTAYEGDSSVQKTTAFKLDNHNLTNVLRFGNDILFVRWDDLFIKLTPYLHFKTEYEGHDSIICTFKRLSGGNFIFEHSKTKSEIKFDELKGTFDIERNDVTSIINA</sequence>
<reference evidence="2" key="1">
    <citation type="journal article" date="2016" name="Front. Microbiol.">
        <title>Complete Genome Sequence of Clostridium estertheticum DSM 8809, a Microbe Identified in Spoiled Vacuum Packed Beef.</title>
        <authorList>
            <person name="Yu Z."/>
            <person name="Gunn L."/>
            <person name="Brennan E."/>
            <person name="Reid R."/>
            <person name="Wall P.G."/>
            <person name="Gaora O.P."/>
            <person name="Hurley D."/>
            <person name="Bolton D."/>
            <person name="Fanning S."/>
        </authorList>
    </citation>
    <scope>NUCLEOTIDE SEQUENCE [LARGE SCALE GENOMIC DNA]</scope>
    <source>
        <strain evidence="2">DSM 8809</strain>
    </source>
</reference>
<keyword evidence="2" id="KW-1185">Reference proteome</keyword>
<dbReference type="EMBL" id="CP015756">
    <property type="protein sequence ID" value="APC39981.1"/>
    <property type="molecule type" value="Genomic_DNA"/>
</dbReference>
<dbReference type="KEGG" id="ceu:A7L45_07840"/>
<dbReference type="Proteomes" id="UP000182569">
    <property type="component" value="Chromosome"/>
</dbReference>
<gene>
    <name evidence="1" type="ORF">A7L45_07840</name>
</gene>
<dbReference type="STRING" id="1552.A7L45_07840"/>
<protein>
    <submittedName>
        <fullName evidence="1">Uncharacterized protein</fullName>
    </submittedName>
</protein>
<name>A0A1J0GF74_9CLOT</name>
<evidence type="ECO:0000313" key="1">
    <source>
        <dbReference type="EMBL" id="APC39981.1"/>
    </source>
</evidence>